<accession>A0AAD7IDV5</accession>
<dbReference type="EMBL" id="JARKIB010000105">
    <property type="protein sequence ID" value="KAJ7739831.1"/>
    <property type="molecule type" value="Genomic_DNA"/>
</dbReference>
<evidence type="ECO:0000313" key="3">
    <source>
        <dbReference type="Proteomes" id="UP001215598"/>
    </source>
</evidence>
<reference evidence="2" key="1">
    <citation type="submission" date="2023-03" db="EMBL/GenBank/DDBJ databases">
        <title>Massive genome expansion in bonnet fungi (Mycena s.s.) driven by repeated elements and novel gene families across ecological guilds.</title>
        <authorList>
            <consortium name="Lawrence Berkeley National Laboratory"/>
            <person name="Harder C.B."/>
            <person name="Miyauchi S."/>
            <person name="Viragh M."/>
            <person name="Kuo A."/>
            <person name="Thoen E."/>
            <person name="Andreopoulos B."/>
            <person name="Lu D."/>
            <person name="Skrede I."/>
            <person name="Drula E."/>
            <person name="Henrissat B."/>
            <person name="Morin E."/>
            <person name="Kohler A."/>
            <person name="Barry K."/>
            <person name="LaButti K."/>
            <person name="Morin E."/>
            <person name="Salamov A."/>
            <person name="Lipzen A."/>
            <person name="Mereny Z."/>
            <person name="Hegedus B."/>
            <person name="Baldrian P."/>
            <person name="Stursova M."/>
            <person name="Weitz H."/>
            <person name="Taylor A."/>
            <person name="Grigoriev I.V."/>
            <person name="Nagy L.G."/>
            <person name="Martin F."/>
            <person name="Kauserud H."/>
        </authorList>
    </citation>
    <scope>NUCLEOTIDE SEQUENCE</scope>
    <source>
        <strain evidence="2">CBHHK182m</strain>
    </source>
</reference>
<sequence length="432" mass="47707">MASRDRGTDASVAVRSNKAYKYRDRLCSRLSSSLLHLTPASEMVHINQEVSRAVEECVDSAEYKPPSLPTVDGPDWVPLLATPPTAPAAILASHGMCTQGKEVFSFVTFFLMSDNIRGRPAGMLQTIRDSVSSPAILKMVMKKIDPRLLRNGVNNVTDGFYTLLGHFWEIQDLSTMVKWLDRILGPLITAATAAYLKHYEPPRAKQAPKTRKNDAESNKAAAHRMSDDLLFLTNLRDLQLESSDSENSSGSDMSVGEVPRVLSPPAIPAFGSWPLSPLNLGALSKSTRGPSAAPSDPRIPSDELYRHWVSLPGPSYIEFELGLPEPEEYRQNERTMAAMQGLLPPLEIEAVCEHNDLRSVTHIIPRRFRRQSRLSHQHSRTKNLGHSMSAILRLSMRSTASPGPVTPPRAPLDSGDLCPRRRTNAVESHDAP</sequence>
<proteinExistence type="predicted"/>
<organism evidence="2 3">
    <name type="scientific">Mycena metata</name>
    <dbReference type="NCBI Taxonomy" id="1033252"/>
    <lineage>
        <taxon>Eukaryota</taxon>
        <taxon>Fungi</taxon>
        <taxon>Dikarya</taxon>
        <taxon>Basidiomycota</taxon>
        <taxon>Agaricomycotina</taxon>
        <taxon>Agaricomycetes</taxon>
        <taxon>Agaricomycetidae</taxon>
        <taxon>Agaricales</taxon>
        <taxon>Marasmiineae</taxon>
        <taxon>Mycenaceae</taxon>
        <taxon>Mycena</taxon>
    </lineage>
</organism>
<gene>
    <name evidence="2" type="ORF">B0H16DRAFT_60183</name>
</gene>
<keyword evidence="3" id="KW-1185">Reference proteome</keyword>
<evidence type="ECO:0000256" key="1">
    <source>
        <dbReference type="SAM" id="MobiDB-lite"/>
    </source>
</evidence>
<evidence type="ECO:0000313" key="2">
    <source>
        <dbReference type="EMBL" id="KAJ7739831.1"/>
    </source>
</evidence>
<feature type="region of interest" description="Disordered" evidence="1">
    <location>
        <begin position="398"/>
        <end position="432"/>
    </location>
</feature>
<dbReference type="AlphaFoldDB" id="A0AAD7IDV5"/>
<protein>
    <submittedName>
        <fullName evidence="2">Uncharacterized protein</fullName>
    </submittedName>
</protein>
<dbReference type="Proteomes" id="UP001215598">
    <property type="component" value="Unassembled WGS sequence"/>
</dbReference>
<comment type="caution">
    <text evidence="2">The sequence shown here is derived from an EMBL/GenBank/DDBJ whole genome shotgun (WGS) entry which is preliminary data.</text>
</comment>
<name>A0AAD7IDV5_9AGAR</name>